<dbReference type="Proteomes" id="UP000614216">
    <property type="component" value="Unassembled WGS sequence"/>
</dbReference>
<dbReference type="AlphaFoldDB" id="A0A937FY44"/>
<dbReference type="EMBL" id="JAEUGD010000004">
    <property type="protein sequence ID" value="MBL6445061.1"/>
    <property type="molecule type" value="Genomic_DNA"/>
</dbReference>
<evidence type="ECO:0000313" key="2">
    <source>
        <dbReference type="Proteomes" id="UP000614216"/>
    </source>
</evidence>
<evidence type="ECO:0000313" key="1">
    <source>
        <dbReference type="EMBL" id="MBL6445061.1"/>
    </source>
</evidence>
<keyword evidence="2" id="KW-1185">Reference proteome</keyword>
<gene>
    <name evidence="1" type="ORF">JMN32_02000</name>
</gene>
<sequence length="303" mass="33711">MNIRMLIYIFVISILSGACEDTIDVDLDKADPVLVVDAWINDKPEDQVIRLTMSQPYFEQSLPPEVSGATVTVKDNEGKIYSFMEHDAGKYVWTPTAVNPTLGKIGNVYTLNIQLQDGDSYLSATTMNRTAQVDSISFTYEEETPFFPESYLAEVWARDQVGVGDSYWIRAYKNGVLLNKPQEVNLAFDAAFTEGSNFDGITFIEPIRRGINPVDLDEDDDFIPPYDLGDSIYVEIHSISNEAFYFLTEVVIQTDRPGGFSELFAQPLANVPTNIYATENTGKGVVGFFNVAAVSGKGKKLKE</sequence>
<comment type="caution">
    <text evidence="1">The sequence shown here is derived from an EMBL/GenBank/DDBJ whole genome shotgun (WGS) entry which is preliminary data.</text>
</comment>
<proteinExistence type="predicted"/>
<organism evidence="1 2">
    <name type="scientific">Fulvivirga marina</name>
    <dbReference type="NCBI Taxonomy" id="2494733"/>
    <lineage>
        <taxon>Bacteria</taxon>
        <taxon>Pseudomonadati</taxon>
        <taxon>Bacteroidota</taxon>
        <taxon>Cytophagia</taxon>
        <taxon>Cytophagales</taxon>
        <taxon>Fulvivirgaceae</taxon>
        <taxon>Fulvivirga</taxon>
    </lineage>
</organism>
<dbReference type="RefSeq" id="WP_202854605.1">
    <property type="nucleotide sequence ID" value="NZ_JAEUGD010000004.1"/>
</dbReference>
<dbReference type="Pfam" id="PF14054">
    <property type="entry name" value="DUF4249"/>
    <property type="match status" value="1"/>
</dbReference>
<dbReference type="InterPro" id="IPR025345">
    <property type="entry name" value="DUF4249"/>
</dbReference>
<dbReference type="PROSITE" id="PS51257">
    <property type="entry name" value="PROKAR_LIPOPROTEIN"/>
    <property type="match status" value="1"/>
</dbReference>
<reference evidence="1" key="1">
    <citation type="submission" date="2021-01" db="EMBL/GenBank/DDBJ databases">
        <title>Fulvivirga kasyanovii gen. nov., sp nov., a novel member of the phylum Bacteroidetes isolated from seawater in a mussel farm.</title>
        <authorList>
            <person name="Zhao L.-H."/>
            <person name="Wang Z.-J."/>
        </authorList>
    </citation>
    <scope>NUCLEOTIDE SEQUENCE</scope>
    <source>
        <strain evidence="1">29W222</strain>
    </source>
</reference>
<name>A0A937FY44_9BACT</name>
<protein>
    <submittedName>
        <fullName evidence="1">DUF4249 domain-containing protein</fullName>
    </submittedName>
</protein>
<accession>A0A937FY44</accession>